<evidence type="ECO:0000259" key="1">
    <source>
        <dbReference type="Pfam" id="PF26154"/>
    </source>
</evidence>
<sequence length="201" mass="23348">MKIILNDNETAVEVNPSSTEEIIKYIFQLKDEDKMISHVTIDGQAVYTNLDEYLEDKVNQIEMIQVITRSQKEFINETLVTAEEYLTNAIPELTNLVEAFYQNATQGDWDTFRDFTEGLKWLTDMIANIDHLKNRPSNWEGYVEAYRTIEEHIQSLAEAMENKDETLIADIINYEILPLYKSIKILITKTIDTEGCRLDVN</sequence>
<dbReference type="Proteomes" id="UP000572212">
    <property type="component" value="Unassembled WGS sequence"/>
</dbReference>
<dbReference type="AlphaFoldDB" id="A0A841RIH8"/>
<dbReference type="Pfam" id="PF26154">
    <property type="entry name" value="DUF8042"/>
    <property type="match status" value="1"/>
</dbReference>
<keyword evidence="3" id="KW-1185">Reference proteome</keyword>
<accession>A0A841RIH8</accession>
<protein>
    <recommendedName>
        <fullName evidence="1">DUF8042 domain-containing protein</fullName>
    </recommendedName>
</protein>
<organism evidence="2 3">
    <name type="scientific">Gracilibacillus halotolerans</name>
    <dbReference type="NCBI Taxonomy" id="74386"/>
    <lineage>
        <taxon>Bacteria</taxon>
        <taxon>Bacillati</taxon>
        <taxon>Bacillota</taxon>
        <taxon>Bacilli</taxon>
        <taxon>Bacillales</taxon>
        <taxon>Bacillaceae</taxon>
        <taxon>Gracilibacillus</taxon>
    </lineage>
</organism>
<proteinExistence type="predicted"/>
<comment type="caution">
    <text evidence="2">The sequence shown here is derived from an EMBL/GenBank/DDBJ whole genome shotgun (WGS) entry which is preliminary data.</text>
</comment>
<evidence type="ECO:0000313" key="2">
    <source>
        <dbReference type="EMBL" id="MBB6512289.1"/>
    </source>
</evidence>
<dbReference type="EMBL" id="JACHON010000002">
    <property type="protein sequence ID" value="MBB6512289.1"/>
    <property type="molecule type" value="Genomic_DNA"/>
</dbReference>
<reference evidence="2 3" key="1">
    <citation type="submission" date="2020-08" db="EMBL/GenBank/DDBJ databases">
        <title>Genomic Encyclopedia of Type Strains, Phase IV (KMG-IV): sequencing the most valuable type-strain genomes for metagenomic binning, comparative biology and taxonomic classification.</title>
        <authorList>
            <person name="Goeker M."/>
        </authorList>
    </citation>
    <scope>NUCLEOTIDE SEQUENCE [LARGE SCALE GENOMIC DNA]</scope>
    <source>
        <strain evidence="2 3">DSM 11805</strain>
    </source>
</reference>
<gene>
    <name evidence="2" type="ORF">GGQ92_001070</name>
</gene>
<feature type="domain" description="DUF8042" evidence="1">
    <location>
        <begin position="84"/>
        <end position="191"/>
    </location>
</feature>
<evidence type="ECO:0000313" key="3">
    <source>
        <dbReference type="Proteomes" id="UP000572212"/>
    </source>
</evidence>
<dbReference type="InterPro" id="IPR058355">
    <property type="entry name" value="DUF8042"/>
</dbReference>
<name>A0A841RIH8_9BACI</name>
<dbReference type="RefSeq" id="WP_184245352.1">
    <property type="nucleotide sequence ID" value="NZ_BAAACU010000002.1"/>
</dbReference>